<dbReference type="InterPro" id="IPR000408">
    <property type="entry name" value="Reg_chr_condens"/>
</dbReference>
<accession>A0A1E4SCY4</accession>
<dbReference type="Gene3D" id="2.130.10.30">
    <property type="entry name" value="Regulator of chromosome condensation 1/beta-lactamase-inhibitor protein II"/>
    <property type="match status" value="3"/>
</dbReference>
<evidence type="ECO:0000313" key="4">
    <source>
        <dbReference type="Proteomes" id="UP000094285"/>
    </source>
</evidence>
<feature type="compositionally biased region" description="Polar residues" evidence="2">
    <location>
        <begin position="184"/>
        <end position="203"/>
    </location>
</feature>
<dbReference type="RefSeq" id="XP_020062450.1">
    <property type="nucleotide sequence ID" value="XM_020211859.1"/>
</dbReference>
<dbReference type="OrthoDB" id="61110at2759"/>
<dbReference type="GO" id="GO:0005085">
    <property type="term" value="F:guanyl-nucleotide exchange factor activity"/>
    <property type="evidence" value="ECO:0007669"/>
    <property type="project" value="TreeGrafter"/>
</dbReference>
<keyword evidence="4" id="KW-1185">Reference proteome</keyword>
<dbReference type="Proteomes" id="UP000094285">
    <property type="component" value="Unassembled WGS sequence"/>
</dbReference>
<reference evidence="4" key="1">
    <citation type="submission" date="2016-05" db="EMBL/GenBank/DDBJ databases">
        <title>Comparative genomics of biotechnologically important yeasts.</title>
        <authorList>
            <consortium name="DOE Joint Genome Institute"/>
            <person name="Riley R."/>
            <person name="Haridas S."/>
            <person name="Wolfe K.H."/>
            <person name="Lopes M.R."/>
            <person name="Hittinger C.T."/>
            <person name="Goker M."/>
            <person name="Salamov A."/>
            <person name="Wisecaver J."/>
            <person name="Long T.M."/>
            <person name="Aerts A.L."/>
            <person name="Barry K."/>
            <person name="Choi C."/>
            <person name="Clum A."/>
            <person name="Coughlan A.Y."/>
            <person name="Deshpande S."/>
            <person name="Douglass A.P."/>
            <person name="Hanson S.J."/>
            <person name="Klenk H.-P."/>
            <person name="Labutti K."/>
            <person name="Lapidus A."/>
            <person name="Lindquist E."/>
            <person name="Lipzen A."/>
            <person name="Meier-Kolthoff J.P."/>
            <person name="Ohm R.A."/>
            <person name="Otillar R.P."/>
            <person name="Pangilinan J."/>
            <person name="Peng Y."/>
            <person name="Rokas A."/>
            <person name="Rosa C.A."/>
            <person name="Scheuner C."/>
            <person name="Sibirny A.A."/>
            <person name="Slot J.C."/>
            <person name="Stielow J.B."/>
            <person name="Sun H."/>
            <person name="Kurtzman C.P."/>
            <person name="Blackwell M."/>
            <person name="Grigoriev I.V."/>
            <person name="Jeffries T.W."/>
        </authorList>
    </citation>
    <scope>NUCLEOTIDE SEQUENCE [LARGE SCALE GENOMIC DNA]</scope>
    <source>
        <strain evidence="4">NRRL Y-17324</strain>
    </source>
</reference>
<evidence type="ECO:0000256" key="2">
    <source>
        <dbReference type="SAM" id="MobiDB-lite"/>
    </source>
</evidence>
<evidence type="ECO:0000313" key="3">
    <source>
        <dbReference type="EMBL" id="ODV77328.1"/>
    </source>
</evidence>
<protein>
    <submittedName>
        <fullName evidence="3">RCC1/BLIP-II protein</fullName>
    </submittedName>
</protein>
<evidence type="ECO:0000256" key="1">
    <source>
        <dbReference type="PROSITE-ProRule" id="PRU00235"/>
    </source>
</evidence>
<dbReference type="AlphaFoldDB" id="A0A1E4SCY4"/>
<dbReference type="InterPro" id="IPR051553">
    <property type="entry name" value="Ran_GTPase-activating"/>
</dbReference>
<sequence length="606" mass="67345">MSSGTSIFDLGDDLLITQIPQYLLPEDIFNFSIINKSTYNAFHNSSLTTALYKILYNKKFTNHEMDFTLDSNEDLNWTQLFKFRVGLGQKVYTWGASSMARLGYLTRSISTSHLTSNAYGIRNVHTPTNIPDFNGHLVIDVIANGYSFLILTNDGDIFYTGLSWKRPHAGSSTPGPVDGEDTGPSPSSLALTTLNETPPLQSRRSIRGSGIVAIPFTVNRGNRYDRDVQQTATPLSRRMLPPNPNLTLPPEEMTFPPGLAESVPGSKSVKESNLLTKLHLPDLPQSEQRKRKIISLSSGREHIVALDNLNNIYTWDTGTKGHEGTRLSFPGLDLANLSIVKISGGWNLSGCYVYEVGLVIWYSRIPISREQFDSGARSSEAKYFVIPRTKANIVDFTVGYDYILYIDKSSGKLYKCGFSAIDYSSRSDTISQDEITVSVRPMDNFNNWLQEHNVSEGKFAKFNHVKCCFTNFVVLTDEDNLVIGNQAHLQYTGNDPDDDGARPKYIPELQNQHIKTVDIGDHHFLALTSEGTVLSWGLEIDNCGCLGLGSKDEFVDSHQPSEVKDEGRGKGMRVLKPFQVTNPPFPGKWVSITASGWHSGGIYVPT</sequence>
<feature type="repeat" description="RCC1" evidence="1">
    <location>
        <begin position="89"/>
        <end position="154"/>
    </location>
</feature>
<dbReference type="PROSITE" id="PS50012">
    <property type="entry name" value="RCC1_3"/>
    <property type="match status" value="1"/>
</dbReference>
<organism evidence="3 4">
    <name type="scientific">Suhomyces tanzawaensis NRRL Y-17324</name>
    <dbReference type="NCBI Taxonomy" id="984487"/>
    <lineage>
        <taxon>Eukaryota</taxon>
        <taxon>Fungi</taxon>
        <taxon>Dikarya</taxon>
        <taxon>Ascomycota</taxon>
        <taxon>Saccharomycotina</taxon>
        <taxon>Pichiomycetes</taxon>
        <taxon>Debaryomycetaceae</taxon>
        <taxon>Suhomyces</taxon>
    </lineage>
</organism>
<dbReference type="InterPro" id="IPR009091">
    <property type="entry name" value="RCC1/BLIP-II"/>
</dbReference>
<dbReference type="STRING" id="984487.A0A1E4SCY4"/>
<gene>
    <name evidence="3" type="ORF">CANTADRAFT_91781</name>
</gene>
<dbReference type="GO" id="GO:0005737">
    <property type="term" value="C:cytoplasm"/>
    <property type="evidence" value="ECO:0007669"/>
    <property type="project" value="TreeGrafter"/>
</dbReference>
<dbReference type="GeneID" id="30985995"/>
<dbReference type="Pfam" id="PF13540">
    <property type="entry name" value="RCC1_2"/>
    <property type="match status" value="1"/>
</dbReference>
<dbReference type="SUPFAM" id="SSF50985">
    <property type="entry name" value="RCC1/BLIP-II"/>
    <property type="match status" value="1"/>
</dbReference>
<proteinExistence type="predicted"/>
<dbReference type="PANTHER" id="PTHR45982:SF3">
    <property type="entry name" value="F-BOX PROTEIN POF9"/>
    <property type="match status" value="1"/>
</dbReference>
<dbReference type="PANTHER" id="PTHR45982">
    <property type="entry name" value="REGULATOR OF CHROMOSOME CONDENSATION"/>
    <property type="match status" value="1"/>
</dbReference>
<feature type="region of interest" description="Disordered" evidence="2">
    <location>
        <begin position="168"/>
        <end position="206"/>
    </location>
</feature>
<dbReference type="PROSITE" id="PS00626">
    <property type="entry name" value="RCC1_2"/>
    <property type="match status" value="1"/>
</dbReference>
<dbReference type="EMBL" id="KV453915">
    <property type="protein sequence ID" value="ODV77328.1"/>
    <property type="molecule type" value="Genomic_DNA"/>
</dbReference>
<name>A0A1E4SCY4_9ASCO</name>